<gene>
    <name evidence="2" type="ORF">PAN31108_00034</name>
</gene>
<accession>A0A5E4RBS1</accession>
<dbReference type="OrthoDB" id="6898151at2"/>
<reference evidence="2 3" key="1">
    <citation type="submission" date="2019-08" db="EMBL/GenBank/DDBJ databases">
        <authorList>
            <person name="Peeters C."/>
        </authorList>
    </citation>
    <scope>NUCLEOTIDE SEQUENCE [LARGE SCALE GENOMIC DNA]</scope>
    <source>
        <strain evidence="2 3">LMG 31108</strain>
    </source>
</reference>
<organism evidence="2 3">
    <name type="scientific">Pandoraea anhela</name>
    <dbReference type="NCBI Taxonomy" id="2508295"/>
    <lineage>
        <taxon>Bacteria</taxon>
        <taxon>Pseudomonadati</taxon>
        <taxon>Pseudomonadota</taxon>
        <taxon>Betaproteobacteria</taxon>
        <taxon>Burkholderiales</taxon>
        <taxon>Burkholderiaceae</taxon>
        <taxon>Pandoraea</taxon>
    </lineage>
</organism>
<sequence>MPGDPPASEFNGLSARATASAEPTGKPPLSARLKAAISQRQVAITLGVPGTSRTINGPLRAGVPGQHHAGVAGPPGPLGETIKPASGGGSKTADPVLDEARELLHLADTMAVSLNTPHVMVYDRPATSTARRWATTVIPWMKPTSIQDMASFTNGRGAKLTAPAPRKPPVISRDRAENQAQARALLANVEACRQALDDAVAELTTARAQYTSATAAKVDGTAHDQPLSDATTRLRIAEANLTCASDALREATHGTDLLELMSLSHLSDQADKHLSFSIDRLNDLKDKIYALRADAGNRREATRLALEVQQKEAEVLQSFDNDMSATQEIADQAQARLTRLKASHAAILASSPELTPEILAKAAVFERRIGATNAVLTQATEALDRCQTRLQRFAELNDSIVALASECEQAARQWQAADDALPSLHSASLLLAERKDLKDLGEQGEPAGKQGEHDAIDAARQATVEQWIEAAHVFGPQAPSELRAALRQVASRLTGPTPPIPVLPQHMLEIVTQALADVGADASEAARMLAALAQHPVTHWTTLAAEMPSARDAGPSGTSDDNTRVVALCRLMATLPRGTDMLHVLSSDGATAPDAKRSEALRVFWNADDAQHTEVSKDPGVAAWLQQAKQVAQAGLTSATIAFDDVDHAAYNAVRNGYLSNAPGSAYARHNERLMKAMTEWVIRAAASASPKTPDNPKSSTSMTWRQLMPHVNKTPFQKRTLARAYGVSESMGMQSPRIKVDVHVQRRMAALERTIAACSAPGATPEMQAATAAAQASVAHLKQLQHRGEHLSQIKLDPKDLHAIRRRIGEAGVRQRAAEARQSGTRTTSASRPPNLLRKAAPVKLPEFFEDVCGSGLSAYEAINRIDAHLEALLPPDSRNAGGAGSADDTPHDDGLDAAIRVLKAEHFGSKEDIVTFFQPFILNSRLRDRLRLGGGGSLGVNLPTLPYSSLSPVVSPIFTAEKSLTDEAFVQLFMPILGMELQFGAAHTKAKEATIGVAVGPKPVHGVAAQAALSVRAASQQTATNSTLLRFFRSRHKDVEMRANMLNALDSMVRWDTLEPQKGRAYRDPLEAIFARNPAVTVTQLEGATDTKTITTRLSGRVSARFADRGGTSQTLGVEAQAYAEMDRTRDKRFETGGQVRVNNAKGDNAQQRVGVALNANFSPLATPSVTGKHGVVQRQSVPMQLGISRDLAWFKEQHEISPFLIGDKQDGDLDRHYSTPTDMLKEITANREHWLMRCIETLDVDPATGQKDSPDNRMRAAELLEKFEQDIRQLGKTSKYCHYNVNYSMRGEASAWIDGYRAMEKLAAQRGDHEGVRKAQNAIDEILLMRATWRPLMLIVRERTRDATSVGWRSLLRWQRNVSVEGQRTAAQFPPP</sequence>
<evidence type="ECO:0000256" key="1">
    <source>
        <dbReference type="SAM" id="MobiDB-lite"/>
    </source>
</evidence>
<proteinExistence type="predicted"/>
<evidence type="ECO:0000313" key="3">
    <source>
        <dbReference type="Proteomes" id="UP000406256"/>
    </source>
</evidence>
<keyword evidence="3" id="KW-1185">Reference proteome</keyword>
<feature type="compositionally biased region" description="Polar residues" evidence="1">
    <location>
        <begin position="823"/>
        <end position="833"/>
    </location>
</feature>
<dbReference type="EMBL" id="CABPSB010000001">
    <property type="protein sequence ID" value="VVD59538.1"/>
    <property type="molecule type" value="Genomic_DNA"/>
</dbReference>
<protein>
    <recommendedName>
        <fullName evidence="4">Type III effector</fullName>
    </recommendedName>
</protein>
<feature type="region of interest" description="Disordered" evidence="1">
    <location>
        <begin position="1"/>
        <end position="28"/>
    </location>
</feature>
<dbReference type="Proteomes" id="UP000406256">
    <property type="component" value="Unassembled WGS sequence"/>
</dbReference>
<dbReference type="RefSeq" id="WP_150666902.1">
    <property type="nucleotide sequence ID" value="NZ_CABPSB010000001.1"/>
</dbReference>
<feature type="region of interest" description="Disordered" evidence="1">
    <location>
        <begin position="813"/>
        <end position="838"/>
    </location>
</feature>
<evidence type="ECO:0000313" key="2">
    <source>
        <dbReference type="EMBL" id="VVD59538.1"/>
    </source>
</evidence>
<name>A0A5E4RBS1_9BURK</name>
<evidence type="ECO:0008006" key="4">
    <source>
        <dbReference type="Google" id="ProtNLM"/>
    </source>
</evidence>